<name>A0A1N6H5D5_9SPHN</name>
<dbReference type="InterPro" id="IPR035919">
    <property type="entry name" value="EAL_sf"/>
</dbReference>
<keyword evidence="6" id="KW-1185">Reference proteome</keyword>
<evidence type="ECO:0000259" key="1">
    <source>
        <dbReference type="PROSITE" id="PS50112"/>
    </source>
</evidence>
<feature type="domain" description="PAC" evidence="2">
    <location>
        <begin position="126"/>
        <end position="177"/>
    </location>
</feature>
<dbReference type="InterPro" id="IPR052155">
    <property type="entry name" value="Biofilm_reg_signaling"/>
</dbReference>
<dbReference type="Pfam" id="PF00563">
    <property type="entry name" value="EAL"/>
    <property type="match status" value="1"/>
</dbReference>
<dbReference type="EMBL" id="FSQW01000002">
    <property type="protein sequence ID" value="SIO14994.1"/>
    <property type="molecule type" value="Genomic_DNA"/>
</dbReference>
<dbReference type="Proteomes" id="UP000185192">
    <property type="component" value="Unassembled WGS sequence"/>
</dbReference>
<dbReference type="Gene3D" id="3.30.70.270">
    <property type="match status" value="1"/>
</dbReference>
<sequence length="724" mass="80249">MKQSHDQFDMSQAEGLNTDQAESLFSRIGQSFRKNVQGERTDTPSINAEEARRLVDCFEEANLGWFWSTDRRGKLSYISANTAAAIGKEAGALIGSDFADLFDSEEQEAEQNRSLRFILTKHRKFSDIPFKSAGKEEDIWWDLTGIPQFDQGGEFDGFVGIGKNVTERIDAEQEESRLAHYDSLTGLANRALMSKKLESTLSAFKQQKRACTLMQIDLDRFKLINDTLGHPAGDALLKNVAERLMRLLSGRGEVARIGGDEFQVLLPDWDDRGELSDLADAIISSLSQPYTIEGSRCVIGASVGIAISPFDGRTPEDLIRSADMSLYAAKGAGRGRFSFFSEKLLEAVNERKILEDDLRDALDRNEIELHYQPLVKSTTDKVSCFEALMRWNHHERGPISPGIFVPIAEETKLVLELGTWAIRQACHDAMSWPGKVRVAVNVSPIQFADPNLPEIVKQALKSSGLHPDRLELEITESVFLEETTETEEMFASLKRLGVRLALDDFGTGYSSLSYLQNAPFDKIKIDQSFVRGSNKPGSRNGAIIAAIVALAEALKMDTTAEGIEAHDELDWIKSLNVSQIQGYIYSKPIIQDEVLGHFGSGEWKIEPEGPALQRDDRMSIFRKVRIVFGDSYEAAVLRNLSKSGALIEGLICLPKGTKLVVDLGDGQLAVATVRRSNESQMGVEFEERLINDGFGGLCTRRRVSPYLIAAAGLPDSKQLQQGLS</sequence>
<dbReference type="AlphaFoldDB" id="A0A1N6H5D5"/>
<dbReference type="SMART" id="SM00267">
    <property type="entry name" value="GGDEF"/>
    <property type="match status" value="1"/>
</dbReference>
<dbReference type="InterPro" id="IPR035965">
    <property type="entry name" value="PAS-like_dom_sf"/>
</dbReference>
<dbReference type="InterPro" id="IPR001633">
    <property type="entry name" value="EAL_dom"/>
</dbReference>
<evidence type="ECO:0000313" key="6">
    <source>
        <dbReference type="Proteomes" id="UP000185192"/>
    </source>
</evidence>
<gene>
    <name evidence="5" type="ORF">SAMN02745824_3142</name>
</gene>
<dbReference type="SUPFAM" id="SSF55073">
    <property type="entry name" value="Nucleotide cyclase"/>
    <property type="match status" value="1"/>
</dbReference>
<dbReference type="PANTHER" id="PTHR44757:SF2">
    <property type="entry name" value="BIOFILM ARCHITECTURE MAINTENANCE PROTEIN MBAA"/>
    <property type="match status" value="1"/>
</dbReference>
<dbReference type="PROSITE" id="PS50887">
    <property type="entry name" value="GGDEF"/>
    <property type="match status" value="1"/>
</dbReference>
<dbReference type="NCBIfam" id="TIGR00254">
    <property type="entry name" value="GGDEF"/>
    <property type="match status" value="1"/>
</dbReference>
<dbReference type="InterPro" id="IPR029787">
    <property type="entry name" value="Nucleotide_cyclase"/>
</dbReference>
<dbReference type="Gene3D" id="3.30.450.20">
    <property type="entry name" value="PAS domain"/>
    <property type="match status" value="1"/>
</dbReference>
<evidence type="ECO:0000259" key="3">
    <source>
        <dbReference type="PROSITE" id="PS50883"/>
    </source>
</evidence>
<dbReference type="CDD" id="cd01948">
    <property type="entry name" value="EAL"/>
    <property type="match status" value="1"/>
</dbReference>
<feature type="domain" description="GGDEF" evidence="4">
    <location>
        <begin position="209"/>
        <end position="342"/>
    </location>
</feature>
<dbReference type="SUPFAM" id="SSF55785">
    <property type="entry name" value="PYP-like sensor domain (PAS domain)"/>
    <property type="match status" value="1"/>
</dbReference>
<dbReference type="CDD" id="cd01949">
    <property type="entry name" value="GGDEF"/>
    <property type="match status" value="1"/>
</dbReference>
<dbReference type="RefSeq" id="WP_074206060.1">
    <property type="nucleotide sequence ID" value="NZ_FSQW01000002.1"/>
</dbReference>
<dbReference type="Gene3D" id="3.20.20.450">
    <property type="entry name" value="EAL domain"/>
    <property type="match status" value="1"/>
</dbReference>
<dbReference type="Pfam" id="PF00990">
    <property type="entry name" value="GGDEF"/>
    <property type="match status" value="1"/>
</dbReference>
<dbReference type="SUPFAM" id="SSF141868">
    <property type="entry name" value="EAL domain-like"/>
    <property type="match status" value="1"/>
</dbReference>
<dbReference type="InterPro" id="IPR000700">
    <property type="entry name" value="PAS-assoc_C"/>
</dbReference>
<accession>A0A1N6H5D5</accession>
<dbReference type="PROSITE" id="PS50113">
    <property type="entry name" value="PAC"/>
    <property type="match status" value="1"/>
</dbReference>
<dbReference type="PANTHER" id="PTHR44757">
    <property type="entry name" value="DIGUANYLATE CYCLASE DGCP"/>
    <property type="match status" value="1"/>
</dbReference>
<dbReference type="InterPro" id="IPR043128">
    <property type="entry name" value="Rev_trsase/Diguanyl_cyclase"/>
</dbReference>
<evidence type="ECO:0000313" key="5">
    <source>
        <dbReference type="EMBL" id="SIO14994.1"/>
    </source>
</evidence>
<reference evidence="6" key="1">
    <citation type="submission" date="2016-11" db="EMBL/GenBank/DDBJ databases">
        <authorList>
            <person name="Varghese N."/>
            <person name="Submissions S."/>
        </authorList>
    </citation>
    <scope>NUCLEOTIDE SEQUENCE [LARGE SCALE GENOMIC DNA]</scope>
    <source>
        <strain evidence="6">DSM 22363</strain>
    </source>
</reference>
<protein>
    <submittedName>
        <fullName evidence="5">PAS domain S-box-containing protein/diguanylate cyclase (GGDEF) domain-containing protein</fullName>
    </submittedName>
</protein>
<dbReference type="OrthoDB" id="9814202at2"/>
<feature type="domain" description="PAS" evidence="1">
    <location>
        <begin position="47"/>
        <end position="122"/>
    </location>
</feature>
<dbReference type="InterPro" id="IPR000014">
    <property type="entry name" value="PAS"/>
</dbReference>
<dbReference type="PROSITE" id="PS50883">
    <property type="entry name" value="EAL"/>
    <property type="match status" value="1"/>
</dbReference>
<organism evidence="5 6">
    <name type="scientific">Parasphingorhabdus marina DSM 22363</name>
    <dbReference type="NCBI Taxonomy" id="1123272"/>
    <lineage>
        <taxon>Bacteria</taxon>
        <taxon>Pseudomonadati</taxon>
        <taxon>Pseudomonadota</taxon>
        <taxon>Alphaproteobacteria</taxon>
        <taxon>Sphingomonadales</taxon>
        <taxon>Sphingomonadaceae</taxon>
        <taxon>Parasphingorhabdus</taxon>
    </lineage>
</organism>
<dbReference type="InterPro" id="IPR013656">
    <property type="entry name" value="PAS_4"/>
</dbReference>
<dbReference type="InterPro" id="IPR000160">
    <property type="entry name" value="GGDEF_dom"/>
</dbReference>
<dbReference type="SUPFAM" id="SSF141371">
    <property type="entry name" value="PilZ domain-like"/>
    <property type="match status" value="1"/>
</dbReference>
<proteinExistence type="predicted"/>
<dbReference type="STRING" id="1123272.SAMN02745824_3142"/>
<evidence type="ECO:0000259" key="4">
    <source>
        <dbReference type="PROSITE" id="PS50887"/>
    </source>
</evidence>
<dbReference type="NCBIfam" id="TIGR00229">
    <property type="entry name" value="sensory_box"/>
    <property type="match status" value="1"/>
</dbReference>
<dbReference type="CDD" id="cd00130">
    <property type="entry name" value="PAS"/>
    <property type="match status" value="1"/>
</dbReference>
<dbReference type="Pfam" id="PF08448">
    <property type="entry name" value="PAS_4"/>
    <property type="match status" value="1"/>
</dbReference>
<dbReference type="SMART" id="SM00052">
    <property type="entry name" value="EAL"/>
    <property type="match status" value="1"/>
</dbReference>
<feature type="domain" description="EAL" evidence="3">
    <location>
        <begin position="351"/>
        <end position="602"/>
    </location>
</feature>
<dbReference type="PROSITE" id="PS50112">
    <property type="entry name" value="PAS"/>
    <property type="match status" value="1"/>
</dbReference>
<evidence type="ECO:0000259" key="2">
    <source>
        <dbReference type="PROSITE" id="PS50113"/>
    </source>
</evidence>